<evidence type="ECO:0000256" key="1">
    <source>
        <dbReference type="SAM" id="MobiDB-lite"/>
    </source>
</evidence>
<accession>A0A5P0YQ75</accession>
<dbReference type="EMBL" id="VJYK02000089">
    <property type="protein sequence ID" value="MQS02415.1"/>
    <property type="molecule type" value="Genomic_DNA"/>
</dbReference>
<comment type="caution">
    <text evidence="2">The sequence shown here is derived from an EMBL/GenBank/DDBJ whole genome shotgun (WGS) entry which is preliminary data.</text>
</comment>
<organism evidence="2 3">
    <name type="scientific">Streptomyces alkaliterrae</name>
    <dbReference type="NCBI Taxonomy" id="2213162"/>
    <lineage>
        <taxon>Bacteria</taxon>
        <taxon>Bacillati</taxon>
        <taxon>Actinomycetota</taxon>
        <taxon>Actinomycetes</taxon>
        <taxon>Kitasatosporales</taxon>
        <taxon>Streptomycetaceae</taxon>
        <taxon>Streptomyces</taxon>
    </lineage>
</organism>
<feature type="compositionally biased region" description="Pro residues" evidence="1">
    <location>
        <begin position="32"/>
        <end position="43"/>
    </location>
</feature>
<feature type="region of interest" description="Disordered" evidence="1">
    <location>
        <begin position="1"/>
        <end position="43"/>
    </location>
</feature>
<proteinExistence type="predicted"/>
<reference evidence="2 3" key="1">
    <citation type="submission" date="2019-10" db="EMBL/GenBank/DDBJ databases">
        <title>Streptomyces sp. nov., a novel actinobacterium isolated from alkaline environment.</title>
        <authorList>
            <person name="Golinska P."/>
        </authorList>
    </citation>
    <scope>NUCLEOTIDE SEQUENCE [LARGE SCALE GENOMIC DNA]</scope>
    <source>
        <strain evidence="2 3">OF1</strain>
    </source>
</reference>
<keyword evidence="3" id="KW-1185">Reference proteome</keyword>
<gene>
    <name evidence="2" type="ORF">FNX44_011100</name>
</gene>
<dbReference type="AlphaFoldDB" id="A0A5P0YQ75"/>
<sequence>MASAPPPIISQRRRRARSAAAFAASASQSGVPDPPGPQAGPPCPKLMGRILRKSVWRPAGWPVTIRPHGSC</sequence>
<feature type="compositionally biased region" description="Low complexity" evidence="1">
    <location>
        <begin position="18"/>
        <end position="31"/>
    </location>
</feature>
<dbReference type="Proteomes" id="UP000320857">
    <property type="component" value="Unassembled WGS sequence"/>
</dbReference>
<name>A0A5P0YQ75_9ACTN</name>
<evidence type="ECO:0000313" key="3">
    <source>
        <dbReference type="Proteomes" id="UP000320857"/>
    </source>
</evidence>
<evidence type="ECO:0000313" key="2">
    <source>
        <dbReference type="EMBL" id="MQS02415.1"/>
    </source>
</evidence>
<protein>
    <submittedName>
        <fullName evidence="2">Uncharacterized protein</fullName>
    </submittedName>
</protein>